<protein>
    <submittedName>
        <fullName evidence="2">Uncharacterized protein</fullName>
    </submittedName>
</protein>
<proteinExistence type="predicted"/>
<evidence type="ECO:0000313" key="2">
    <source>
        <dbReference type="EMBL" id="GCC21361.1"/>
    </source>
</evidence>
<dbReference type="OrthoDB" id="10581363at2759"/>
<feature type="compositionally biased region" description="Basic residues" evidence="1">
    <location>
        <begin position="312"/>
        <end position="322"/>
    </location>
</feature>
<feature type="compositionally biased region" description="Basic and acidic residues" evidence="1">
    <location>
        <begin position="224"/>
        <end position="238"/>
    </location>
</feature>
<feature type="region of interest" description="Disordered" evidence="1">
    <location>
        <begin position="198"/>
        <end position="331"/>
    </location>
</feature>
<feature type="compositionally biased region" description="Polar residues" evidence="1">
    <location>
        <begin position="51"/>
        <end position="67"/>
    </location>
</feature>
<accession>A0A401RTC4</accession>
<feature type="compositionally biased region" description="Basic residues" evidence="1">
    <location>
        <begin position="367"/>
        <end position="376"/>
    </location>
</feature>
<comment type="caution">
    <text evidence="2">The sequence shown here is derived from an EMBL/GenBank/DDBJ whole genome shotgun (WGS) entry which is preliminary data.</text>
</comment>
<dbReference type="EMBL" id="BEZZ01002187">
    <property type="protein sequence ID" value="GCC21361.1"/>
    <property type="molecule type" value="Genomic_DNA"/>
</dbReference>
<evidence type="ECO:0000256" key="1">
    <source>
        <dbReference type="SAM" id="MobiDB-lite"/>
    </source>
</evidence>
<gene>
    <name evidence="2" type="ORF">chiPu_0019830</name>
</gene>
<organism evidence="2 3">
    <name type="scientific">Chiloscyllium punctatum</name>
    <name type="common">Brownbanded bambooshark</name>
    <name type="synonym">Hemiscyllium punctatum</name>
    <dbReference type="NCBI Taxonomy" id="137246"/>
    <lineage>
        <taxon>Eukaryota</taxon>
        <taxon>Metazoa</taxon>
        <taxon>Chordata</taxon>
        <taxon>Craniata</taxon>
        <taxon>Vertebrata</taxon>
        <taxon>Chondrichthyes</taxon>
        <taxon>Elasmobranchii</taxon>
        <taxon>Galeomorphii</taxon>
        <taxon>Galeoidea</taxon>
        <taxon>Orectolobiformes</taxon>
        <taxon>Hemiscylliidae</taxon>
        <taxon>Chiloscyllium</taxon>
    </lineage>
</organism>
<dbReference type="Proteomes" id="UP000287033">
    <property type="component" value="Unassembled WGS sequence"/>
</dbReference>
<feature type="compositionally biased region" description="Low complexity" evidence="1">
    <location>
        <begin position="210"/>
        <end position="223"/>
    </location>
</feature>
<feature type="compositionally biased region" description="Polar residues" evidence="1">
    <location>
        <begin position="296"/>
        <end position="308"/>
    </location>
</feature>
<keyword evidence="3" id="KW-1185">Reference proteome</keyword>
<feature type="compositionally biased region" description="Polar residues" evidence="1">
    <location>
        <begin position="259"/>
        <end position="273"/>
    </location>
</feature>
<dbReference type="AlphaFoldDB" id="A0A401RTC4"/>
<name>A0A401RTC4_CHIPU</name>
<sequence length="445" mass="50250">MGITERLECQLAGTESHWLPEQLEELQSIGKQLQQSHSPPQHPDQEWAGHQVTQPDTKRQGTQSQWLDHQACGDQQLQHSQLQQVEEPGYNASDDWSSPQAGWPRVQKRHCLHGQWLNHQPHCSQQDSQADQGQLLDTLMHYPDQERQCQQGEWLHCQCHHLGQYSSSPKDQPPDLKPHHCSQVQHQTQQWTTVNGLQDGKAQSQEETQEQQVGIQQQGCSQGRKSEPASDRDEEGRLLEGGPQQADGQMHQAGPQVSELGQEQYAQRLSQHRCTAGSCPVTPKPASQSPDRHSRQPGTKAQPQTKPSQRAHVCRRSRHHQPRGSQPKGPKEHLLQLSVKLGEHSPVTSQSKQRVAGEKELCLSQSKPHRKKRATHHSANENTSLPDNIFGRDIKLHKEQRTEVILTSQDTSKEMAAKKKQLAQLLQMVVNHTSHLLKGHVTQSN</sequence>
<feature type="region of interest" description="Disordered" evidence="1">
    <location>
        <begin position="365"/>
        <end position="388"/>
    </location>
</feature>
<reference evidence="2 3" key="1">
    <citation type="journal article" date="2018" name="Nat. Ecol. Evol.">
        <title>Shark genomes provide insights into elasmobranch evolution and the origin of vertebrates.</title>
        <authorList>
            <person name="Hara Y"/>
            <person name="Yamaguchi K"/>
            <person name="Onimaru K"/>
            <person name="Kadota M"/>
            <person name="Koyanagi M"/>
            <person name="Keeley SD"/>
            <person name="Tatsumi K"/>
            <person name="Tanaka K"/>
            <person name="Motone F"/>
            <person name="Kageyama Y"/>
            <person name="Nozu R"/>
            <person name="Adachi N"/>
            <person name="Nishimura O"/>
            <person name="Nakagawa R"/>
            <person name="Tanegashima C"/>
            <person name="Kiyatake I"/>
            <person name="Matsumoto R"/>
            <person name="Murakumo K"/>
            <person name="Nishida K"/>
            <person name="Terakita A"/>
            <person name="Kuratani S"/>
            <person name="Sato K"/>
            <person name="Hyodo S Kuraku.S."/>
        </authorList>
    </citation>
    <scope>NUCLEOTIDE SEQUENCE [LARGE SCALE GENOMIC DNA]</scope>
</reference>
<feature type="region of interest" description="Disordered" evidence="1">
    <location>
        <begin position="25"/>
        <end position="78"/>
    </location>
</feature>
<evidence type="ECO:0000313" key="3">
    <source>
        <dbReference type="Proteomes" id="UP000287033"/>
    </source>
</evidence>